<proteinExistence type="predicted"/>
<keyword evidence="3" id="KW-1185">Reference proteome</keyword>
<feature type="transmembrane region" description="Helical" evidence="1">
    <location>
        <begin position="205"/>
        <end position="224"/>
    </location>
</feature>
<feature type="transmembrane region" description="Helical" evidence="1">
    <location>
        <begin position="143"/>
        <end position="163"/>
    </location>
</feature>
<sequence>MLEQFHLANELTPLVDHALLWTLIAAGTVNQALRRHTWRVRWEIRTTASAALTLTALILLSPWLNVLNPLLPNTFTCSYIPAQFLIGHIALICAHAVFLSDLISRMTWSHQYKVARLNAHIGLPLTVALPTLVGLWLTGDHVAITPLVTVVYFWLLANTYWLFWCIRMSDPRTPLIVNLYLTATGIALTAPVLSTIGLAEGRWPWRITVVAAIVGAAAMSLSWTRKQRHLKAHMWKRIRAEKPLKQRSKQSLPKQLDGAA</sequence>
<keyword evidence="1" id="KW-0472">Membrane</keyword>
<feature type="transmembrane region" description="Helical" evidence="1">
    <location>
        <begin position="115"/>
        <end position="137"/>
    </location>
</feature>
<dbReference type="RefSeq" id="YP_010012754.1">
    <property type="nucleotide sequence ID" value="NC_053506.1"/>
</dbReference>
<dbReference type="GeneID" id="63209303"/>
<reference evidence="2 3" key="1">
    <citation type="submission" date="2020-07" db="EMBL/GenBank/DDBJ databases">
        <title>Tightening bonds in Latin-America through phage discovery.</title>
        <authorList>
            <person name="Payaslian F.P."/>
            <person name="Gradaschi V."/>
            <person name="Rondon Salazar L."/>
            <person name="Dieterle M.E."/>
            <person name="Urdaniz E."/>
            <person name="Di Paola M."/>
            <person name="Pena Carcamo J."/>
            <person name="Zon F."/>
            <person name="Allievi M.C."/>
            <person name="Sosa E."/>
            <person name="Fernandez Do Porto D."/>
            <person name="Loessner M.J."/>
            <person name="Sanchez Rivas C."/>
            <person name="Raya R."/>
            <person name="Reyes A."/>
            <person name="Piuri M."/>
        </authorList>
    </citation>
    <scope>NUCLEOTIDE SEQUENCE [LARGE SCALE GENOMIC DNA]</scope>
</reference>
<protein>
    <submittedName>
        <fullName evidence="2">Uncharacterized protein</fullName>
    </submittedName>
</protein>
<feature type="transmembrane region" description="Helical" evidence="1">
    <location>
        <begin position="175"/>
        <end position="199"/>
    </location>
</feature>
<evidence type="ECO:0000313" key="2">
    <source>
        <dbReference type="EMBL" id="QNO01066.1"/>
    </source>
</evidence>
<keyword evidence="1" id="KW-0812">Transmembrane</keyword>
<dbReference type="EMBL" id="MT758688">
    <property type="protein sequence ID" value="QNO01066.1"/>
    <property type="molecule type" value="Genomic_DNA"/>
</dbReference>
<accession>A0A7G9V460</accession>
<keyword evidence="1" id="KW-1133">Transmembrane helix</keyword>
<feature type="transmembrane region" description="Helical" evidence="1">
    <location>
        <begin position="45"/>
        <end position="64"/>
    </location>
</feature>
<dbReference type="Proteomes" id="UP000516064">
    <property type="component" value="Segment"/>
</dbReference>
<name>A0A7G9V460_9CAUD</name>
<dbReference type="KEGG" id="vg:63209303"/>
<evidence type="ECO:0000256" key="1">
    <source>
        <dbReference type="SAM" id="Phobius"/>
    </source>
</evidence>
<evidence type="ECO:0000313" key="3">
    <source>
        <dbReference type="Proteomes" id="UP000516064"/>
    </source>
</evidence>
<organism evidence="2 3">
    <name type="scientific">Mycobacterium phage CELFI</name>
    <dbReference type="NCBI Taxonomy" id="2769359"/>
    <lineage>
        <taxon>Viruses</taxon>
        <taxon>Duplodnaviria</taxon>
        <taxon>Heunggongvirae</taxon>
        <taxon>Uroviricota</taxon>
        <taxon>Caudoviricetes</taxon>
        <taxon>Vilmaviridae</taxon>
        <taxon>Lclasvirinae</taxon>
        <taxon>Faithunavirus</taxon>
        <taxon>Faithunavirus CELFI</taxon>
    </lineage>
</organism>
<feature type="transmembrane region" description="Helical" evidence="1">
    <location>
        <begin position="84"/>
        <end position="103"/>
    </location>
</feature>